<dbReference type="GO" id="GO:0005509">
    <property type="term" value="F:calcium ion binding"/>
    <property type="evidence" value="ECO:0007669"/>
    <property type="project" value="InterPro"/>
</dbReference>
<dbReference type="SUPFAM" id="SSF51445">
    <property type="entry name" value="(Trans)glycosidases"/>
    <property type="match status" value="1"/>
</dbReference>
<protein>
    <submittedName>
        <fullName evidence="6">Glycoside hydrolase, family GH5</fullName>
        <ecNumber evidence="6">3.2.1.-</ecNumber>
    </submittedName>
</protein>
<evidence type="ECO:0000313" key="7">
    <source>
        <dbReference type="Proteomes" id="UP000015381"/>
    </source>
</evidence>
<evidence type="ECO:0000256" key="4">
    <source>
        <dbReference type="SAM" id="Phobius"/>
    </source>
</evidence>
<dbReference type="InterPro" id="IPR002105">
    <property type="entry name" value="Dockerin_1_rpt"/>
</dbReference>
<evidence type="ECO:0000256" key="3">
    <source>
        <dbReference type="SAM" id="MobiDB-lite"/>
    </source>
</evidence>
<feature type="transmembrane region" description="Helical" evidence="4">
    <location>
        <begin position="58"/>
        <end position="80"/>
    </location>
</feature>
<dbReference type="InterPro" id="IPR018247">
    <property type="entry name" value="EF_Hand_1_Ca_BS"/>
</dbReference>
<dbReference type="PROSITE" id="PS51318">
    <property type="entry name" value="TAT"/>
    <property type="match status" value="1"/>
</dbReference>
<evidence type="ECO:0000259" key="5">
    <source>
        <dbReference type="PROSITE" id="PS50222"/>
    </source>
</evidence>
<keyword evidence="2 6" id="KW-0326">Glycosidase</keyword>
<dbReference type="Pfam" id="PF00404">
    <property type="entry name" value="Dockerin_1"/>
    <property type="match status" value="1"/>
</dbReference>
<dbReference type="Gene3D" id="1.10.1330.10">
    <property type="entry name" value="Dockerin domain"/>
    <property type="match status" value="1"/>
</dbReference>
<dbReference type="PROSITE" id="PS00018">
    <property type="entry name" value="EF_HAND_1"/>
    <property type="match status" value="1"/>
</dbReference>
<dbReference type="InterPro" id="IPR001547">
    <property type="entry name" value="Glyco_hydro_5"/>
</dbReference>
<dbReference type="PANTHER" id="PTHR34142">
    <property type="entry name" value="ENDO-BETA-1,4-GLUCANASE A"/>
    <property type="match status" value="1"/>
</dbReference>
<dbReference type="EMBL" id="HF571520">
    <property type="protein sequence ID" value="CCQ32630.1"/>
    <property type="molecule type" value="Genomic_DNA"/>
</dbReference>
<dbReference type="InterPro" id="IPR006311">
    <property type="entry name" value="TAT_signal"/>
</dbReference>
<dbReference type="Gene3D" id="3.20.20.80">
    <property type="entry name" value="Glycosidases"/>
    <property type="match status" value="1"/>
</dbReference>
<gene>
    <name evidence="6" type="ORF">HTIA_0485</name>
</gene>
<keyword evidence="7" id="KW-1185">Reference proteome</keyword>
<feature type="region of interest" description="Disordered" evidence="3">
    <location>
        <begin position="1"/>
        <end position="55"/>
    </location>
</feature>
<feature type="domain" description="EF-hand" evidence="5">
    <location>
        <begin position="497"/>
        <end position="530"/>
    </location>
</feature>
<dbReference type="GO" id="GO:0004553">
    <property type="term" value="F:hydrolase activity, hydrolyzing O-glycosyl compounds"/>
    <property type="evidence" value="ECO:0007669"/>
    <property type="project" value="InterPro"/>
</dbReference>
<dbReference type="PROSITE" id="PS50222">
    <property type="entry name" value="EF_HAND_2"/>
    <property type="match status" value="1"/>
</dbReference>
<dbReference type="InterPro" id="IPR002048">
    <property type="entry name" value="EF_hand_dom"/>
</dbReference>
<dbReference type="Pfam" id="PF00150">
    <property type="entry name" value="Cellulase"/>
    <property type="match status" value="1"/>
</dbReference>
<proteinExistence type="predicted"/>
<dbReference type="InterPro" id="IPR017853">
    <property type="entry name" value="GH"/>
</dbReference>
<dbReference type="AlphaFoldDB" id="S6D1S8"/>
<evidence type="ECO:0000256" key="2">
    <source>
        <dbReference type="ARBA" id="ARBA00023295"/>
    </source>
</evidence>
<dbReference type="KEGG" id="hti:HTIA_0485"/>
<keyword evidence="4" id="KW-0472">Membrane</keyword>
<feature type="compositionally biased region" description="Basic and acidic residues" evidence="3">
    <location>
        <begin position="39"/>
        <end position="50"/>
    </location>
</feature>
<organism evidence="6 7">
    <name type="scientific">Halorhabdus tiamatea SARL4B</name>
    <dbReference type="NCBI Taxonomy" id="1033806"/>
    <lineage>
        <taxon>Archaea</taxon>
        <taxon>Methanobacteriati</taxon>
        <taxon>Methanobacteriota</taxon>
        <taxon>Stenosarchaea group</taxon>
        <taxon>Halobacteria</taxon>
        <taxon>Halobacteriales</taxon>
        <taxon>Haloarculaceae</taxon>
        <taxon>Halorhabdus</taxon>
    </lineage>
</organism>
<keyword evidence="4" id="KW-1133">Transmembrane helix</keyword>
<keyword evidence="4" id="KW-0812">Transmembrane</keyword>
<sequence>MVAHPPIIKYNRMKQSDRTGQQSSKHKHGLPMNEQPQSIHERDSETERTRPTTSRRRFLQAAAGAGIVVASGGVVGHAAADSHTNTLPSLRRNGNLIETPDGETVELHGVNIADPKRVDVTASVRGKDAVQTIDLATDGSRGWHADVVRLPVQPVDIGEHEAGTGPEPPAFDESQLQSYLEDHLDPAVERCGENGAYAIIDYHRHRDIPWTNAALGEEVQLFWDIVAARYGEMNHVIFEVYNEPQGNPNYGVSGQELVDFWSEWKSTAQPWVDTIREYSKNLVLVGSPRWSQMTFGAVIEEFDGDNLGYTLHLYPAHGPTTPADYDDFVTPPNDGGGAVPYDDETPAWEVTPVFMTEWGFDYDAGPAAGGGVNEETAAGADWAEYDPDYGHHVTEWLSTRPVHSTAWEFDVLWDPSMFTRGFDVPDDESWSPYTDGSIPEYVTDRPAEWELQTGGGYMGDTVKQFLRRDPDNDGRIEDVTGDGETTIGDVRRLLNNRDSEGVQTHAHAYDFNGDGTVNAGDVLALFREIY</sequence>
<dbReference type="EC" id="3.2.1.-" evidence="6"/>
<dbReference type="HOGENOM" id="CLU_513529_0_0_2"/>
<accession>S6D1S8</accession>
<evidence type="ECO:0000256" key="1">
    <source>
        <dbReference type="ARBA" id="ARBA00022801"/>
    </source>
</evidence>
<dbReference type="InterPro" id="IPR036439">
    <property type="entry name" value="Dockerin_dom_sf"/>
</dbReference>
<dbReference type="GO" id="GO:0000272">
    <property type="term" value="P:polysaccharide catabolic process"/>
    <property type="evidence" value="ECO:0007669"/>
    <property type="project" value="InterPro"/>
</dbReference>
<dbReference type="SUPFAM" id="SSF63446">
    <property type="entry name" value="Type I dockerin domain"/>
    <property type="match status" value="1"/>
</dbReference>
<dbReference type="PANTHER" id="PTHR34142:SF1">
    <property type="entry name" value="GLYCOSIDE HYDROLASE FAMILY 5 DOMAIN-CONTAINING PROTEIN"/>
    <property type="match status" value="1"/>
</dbReference>
<dbReference type="Proteomes" id="UP000015381">
    <property type="component" value="Chromosome I"/>
</dbReference>
<keyword evidence="1 6" id="KW-0378">Hydrolase</keyword>
<evidence type="ECO:0000313" key="6">
    <source>
        <dbReference type="EMBL" id="CCQ32630.1"/>
    </source>
</evidence>
<name>S6D1S8_9EURY</name>
<reference evidence="6 7" key="1">
    <citation type="journal article" date="2014" name="Environ. Microbiol.">
        <title>Halorhabdus tiamatea: proteogenomics and glycosidase activity measurements identify the first cultivated euryarchaeon from a deep-sea anoxic brine lake as potential polysaccharide degrader.</title>
        <authorList>
            <person name="Werner J."/>
            <person name="Ferrer M."/>
            <person name="Michel G."/>
            <person name="Mann A.J."/>
            <person name="Huang S."/>
            <person name="Juarez S."/>
            <person name="Ciordia S."/>
            <person name="Albar J.P."/>
            <person name="Alcaide M."/>
            <person name="La Cono V."/>
            <person name="Yakimov M.M."/>
            <person name="Antunes A."/>
            <person name="Taborda M."/>
            <person name="Da Costa M.S."/>
            <person name="Amann R.I."/>
            <person name="Gloeckner F.O."/>
            <person name="Golyshina O.V."/>
            <person name="Golyshin P.N."/>
            <person name="Teeling H."/>
        </authorList>
    </citation>
    <scope>NUCLEOTIDE SEQUENCE [LARGE SCALE GENOMIC DNA]</scope>
    <source>
        <strain evidence="7">SARL4B</strain>
    </source>
</reference>